<dbReference type="EMBL" id="FTOA01000003">
    <property type="protein sequence ID" value="SIS67679.1"/>
    <property type="molecule type" value="Genomic_DNA"/>
</dbReference>
<sequence>MHNETIRHYKVVHTWTGILCGLFLFVAFYAGALTVFAPSLTRWATPETLPATPLEQVDGLIARAMEQVPLTREQFRIRLDETGGNAAWVSWPKNGPASPRDKVPEVGAVLAADGSLTIVDLPHRELGEFIDTLHRTAGLPVDVELGSMFMGVVSALYFVALVSGLIVLLPSLIKDLFVVRLGKNVKRFWLDAHNLVGLVCLPFHLIIAVTSVVFGLHDEIYAVMNPVTFQGEIRQMFQRESPFSAIKPDAEPAPLQPVTMLLQRVRETAPDFRPYMLEIRQAGTKGASVSVWGNDEQYLAYRTGLAVVNGATGAVVNTDYVPELQGGYGSTVAAFFSLHFGTYGGEPVKWGYLVLGLAGAFVFYSGNLLWIESRRRHEKRSTGPVTQSRSTHVMAALTVGVCLGCVSGVSLAIIAGKLMPMLGDDPLPWQNAAYYAALVLSVGWALVRGAARATVPLLWAAALATALIPLLALVEVLMPQANGDPGGLVLEAVALVGAILLLWMARASARRLRNGPRDSVWSAA</sequence>
<keyword evidence="1" id="KW-1133">Transmembrane helix</keyword>
<feature type="transmembrane region" description="Helical" evidence="1">
    <location>
        <begin position="454"/>
        <end position="474"/>
    </location>
</feature>
<dbReference type="Pfam" id="PF03929">
    <property type="entry name" value="PepSY_TM"/>
    <property type="match status" value="1"/>
</dbReference>
<feature type="transmembrane region" description="Helical" evidence="1">
    <location>
        <begin position="148"/>
        <end position="173"/>
    </location>
</feature>
<dbReference type="STRING" id="80876.SAMN05421779_10348"/>
<accession>A0A1N7L1F0</accession>
<dbReference type="RefSeq" id="WP_076399706.1">
    <property type="nucleotide sequence ID" value="NZ_FTOA01000003.1"/>
</dbReference>
<feature type="transmembrane region" description="Helical" evidence="1">
    <location>
        <begin position="194"/>
        <end position="216"/>
    </location>
</feature>
<dbReference type="OrthoDB" id="9776609at2"/>
<keyword evidence="1" id="KW-0812">Transmembrane</keyword>
<proteinExistence type="predicted"/>
<evidence type="ECO:0000313" key="3">
    <source>
        <dbReference type="Proteomes" id="UP000185678"/>
    </source>
</evidence>
<evidence type="ECO:0000313" key="2">
    <source>
        <dbReference type="EMBL" id="SIS67679.1"/>
    </source>
</evidence>
<feature type="transmembrane region" description="Helical" evidence="1">
    <location>
        <begin position="12"/>
        <end position="37"/>
    </location>
</feature>
<dbReference type="PANTHER" id="PTHR34219:SF9">
    <property type="entry name" value="IRON-REGULATED INNER MEMBRANE PROTEIN"/>
    <property type="match status" value="1"/>
</dbReference>
<organism evidence="2 3">
    <name type="scientific">Insolitispirillum peregrinum</name>
    <dbReference type="NCBI Taxonomy" id="80876"/>
    <lineage>
        <taxon>Bacteria</taxon>
        <taxon>Pseudomonadati</taxon>
        <taxon>Pseudomonadota</taxon>
        <taxon>Alphaproteobacteria</taxon>
        <taxon>Rhodospirillales</taxon>
        <taxon>Novispirillaceae</taxon>
        <taxon>Insolitispirillum</taxon>
    </lineage>
</organism>
<dbReference type="AlphaFoldDB" id="A0A1N7L1F0"/>
<feature type="transmembrane region" description="Helical" evidence="1">
    <location>
        <begin position="486"/>
        <end position="505"/>
    </location>
</feature>
<evidence type="ECO:0000256" key="1">
    <source>
        <dbReference type="SAM" id="Phobius"/>
    </source>
</evidence>
<name>A0A1N7L1F0_9PROT</name>
<keyword evidence="1" id="KW-0472">Membrane</keyword>
<feature type="transmembrane region" description="Helical" evidence="1">
    <location>
        <begin position="350"/>
        <end position="371"/>
    </location>
</feature>
<protein>
    <submittedName>
        <fullName evidence="2">Uncharacterized iron-regulated membrane protein</fullName>
    </submittedName>
</protein>
<dbReference type="InterPro" id="IPR005625">
    <property type="entry name" value="PepSY-ass_TM"/>
</dbReference>
<feature type="transmembrane region" description="Helical" evidence="1">
    <location>
        <begin position="392"/>
        <end position="415"/>
    </location>
</feature>
<dbReference type="Proteomes" id="UP000185678">
    <property type="component" value="Unassembled WGS sequence"/>
</dbReference>
<feature type="transmembrane region" description="Helical" evidence="1">
    <location>
        <begin position="427"/>
        <end position="447"/>
    </location>
</feature>
<reference evidence="2 3" key="1">
    <citation type="submission" date="2017-01" db="EMBL/GenBank/DDBJ databases">
        <authorList>
            <person name="Mah S.A."/>
            <person name="Swanson W.J."/>
            <person name="Moy G.W."/>
            <person name="Vacquier V.D."/>
        </authorList>
    </citation>
    <scope>NUCLEOTIDE SEQUENCE [LARGE SCALE GENOMIC DNA]</scope>
    <source>
        <strain evidence="2 3">DSM 11589</strain>
    </source>
</reference>
<gene>
    <name evidence="2" type="ORF">SAMN05421779_10348</name>
</gene>
<dbReference type="PANTHER" id="PTHR34219">
    <property type="entry name" value="IRON-REGULATED INNER MEMBRANE PROTEIN-RELATED"/>
    <property type="match status" value="1"/>
</dbReference>
<keyword evidence="3" id="KW-1185">Reference proteome</keyword>